<dbReference type="SMART" id="SM00382">
    <property type="entry name" value="AAA"/>
    <property type="match status" value="2"/>
</dbReference>
<dbReference type="Proteomes" id="UP001500575">
    <property type="component" value="Unassembled WGS sequence"/>
</dbReference>
<feature type="domain" description="ABC transporter" evidence="4">
    <location>
        <begin position="9"/>
        <end position="260"/>
    </location>
</feature>
<dbReference type="PANTHER" id="PTHR19211:SF123">
    <property type="entry name" value="ABC TRANSPORTER"/>
    <property type="match status" value="1"/>
</dbReference>
<evidence type="ECO:0000313" key="5">
    <source>
        <dbReference type="EMBL" id="GAA2114978.1"/>
    </source>
</evidence>
<reference evidence="6" key="1">
    <citation type="journal article" date="2019" name="Int. J. Syst. Evol. Microbiol.">
        <title>The Global Catalogue of Microorganisms (GCM) 10K type strain sequencing project: providing services to taxonomists for standard genome sequencing and annotation.</title>
        <authorList>
            <consortium name="The Broad Institute Genomics Platform"/>
            <consortium name="The Broad Institute Genome Sequencing Center for Infectious Disease"/>
            <person name="Wu L."/>
            <person name="Ma J."/>
        </authorList>
    </citation>
    <scope>NUCLEOTIDE SEQUENCE [LARGE SCALE GENOMIC DNA]</scope>
    <source>
        <strain evidence="6">JCM 16021</strain>
    </source>
</reference>
<keyword evidence="1" id="KW-0677">Repeat</keyword>
<organism evidence="5 6">
    <name type="scientific">Nocardioides bigeumensis</name>
    <dbReference type="NCBI Taxonomy" id="433657"/>
    <lineage>
        <taxon>Bacteria</taxon>
        <taxon>Bacillati</taxon>
        <taxon>Actinomycetota</taxon>
        <taxon>Actinomycetes</taxon>
        <taxon>Propionibacteriales</taxon>
        <taxon>Nocardioidaceae</taxon>
        <taxon>Nocardioides</taxon>
    </lineage>
</organism>
<evidence type="ECO:0000256" key="1">
    <source>
        <dbReference type="ARBA" id="ARBA00022737"/>
    </source>
</evidence>
<protein>
    <submittedName>
        <fullName evidence="5">ABC-F family ATP-binding cassette domain-containing protein</fullName>
    </submittedName>
</protein>
<keyword evidence="6" id="KW-1185">Reference proteome</keyword>
<dbReference type="RefSeq" id="WP_344301904.1">
    <property type="nucleotide sequence ID" value="NZ_BAAAQQ010000002.1"/>
</dbReference>
<dbReference type="InterPro" id="IPR027417">
    <property type="entry name" value="P-loop_NTPase"/>
</dbReference>
<dbReference type="InterPro" id="IPR003439">
    <property type="entry name" value="ABC_transporter-like_ATP-bd"/>
</dbReference>
<dbReference type="Gene3D" id="3.40.50.300">
    <property type="entry name" value="P-loop containing nucleotide triphosphate hydrolases"/>
    <property type="match status" value="2"/>
</dbReference>
<gene>
    <name evidence="5" type="ORF">GCM10009843_03810</name>
</gene>
<dbReference type="SUPFAM" id="SSF52540">
    <property type="entry name" value="P-loop containing nucleoside triphosphate hydrolases"/>
    <property type="match status" value="2"/>
</dbReference>
<feature type="domain" description="ABC transporter" evidence="4">
    <location>
        <begin position="352"/>
        <end position="554"/>
    </location>
</feature>
<dbReference type="PANTHER" id="PTHR19211">
    <property type="entry name" value="ATP-BINDING TRANSPORT PROTEIN-RELATED"/>
    <property type="match status" value="1"/>
</dbReference>
<evidence type="ECO:0000256" key="2">
    <source>
        <dbReference type="ARBA" id="ARBA00022741"/>
    </source>
</evidence>
<evidence type="ECO:0000259" key="4">
    <source>
        <dbReference type="PROSITE" id="PS50893"/>
    </source>
</evidence>
<proteinExistence type="predicted"/>
<keyword evidence="3 5" id="KW-0067">ATP-binding</keyword>
<accession>A0ABP5JAR2</accession>
<dbReference type="EMBL" id="BAAAQQ010000002">
    <property type="protein sequence ID" value="GAA2114978.1"/>
    <property type="molecule type" value="Genomic_DNA"/>
</dbReference>
<evidence type="ECO:0000256" key="3">
    <source>
        <dbReference type="ARBA" id="ARBA00022840"/>
    </source>
</evidence>
<dbReference type="CDD" id="cd03221">
    <property type="entry name" value="ABCF_EF-3"/>
    <property type="match status" value="2"/>
</dbReference>
<dbReference type="InterPro" id="IPR050611">
    <property type="entry name" value="ABCF"/>
</dbReference>
<dbReference type="InterPro" id="IPR017871">
    <property type="entry name" value="ABC_transporter-like_CS"/>
</dbReference>
<dbReference type="InterPro" id="IPR003593">
    <property type="entry name" value="AAA+_ATPase"/>
</dbReference>
<name>A0ABP5JAR2_9ACTN</name>
<dbReference type="PROSITE" id="PS50893">
    <property type="entry name" value="ABC_TRANSPORTER_2"/>
    <property type="match status" value="2"/>
</dbReference>
<dbReference type="PROSITE" id="PS00211">
    <property type="entry name" value="ABC_TRANSPORTER_1"/>
    <property type="match status" value="1"/>
</dbReference>
<evidence type="ECO:0000313" key="6">
    <source>
        <dbReference type="Proteomes" id="UP001500575"/>
    </source>
</evidence>
<dbReference type="GO" id="GO:0005524">
    <property type="term" value="F:ATP binding"/>
    <property type="evidence" value="ECO:0007669"/>
    <property type="project" value="UniProtKB-KW"/>
</dbReference>
<comment type="caution">
    <text evidence="5">The sequence shown here is derived from an EMBL/GenBank/DDBJ whole genome shotgun (WGS) entry which is preliminary data.</text>
</comment>
<keyword evidence="2" id="KW-0547">Nucleotide-binding</keyword>
<sequence>MAHATAATLTVAGLDVSLGARTLVSGLDLTLAPGDVTALVGPNGSGKSTLMRLLVGDLPIEQGSVRLAPPGATLAWLPQTLPARAESLLDYVRRRTGVEAADRRLESAADRLASAEQGAEDDYAEALERWLALGGANLVDRLPEVTARVGLTVPADRPLGSLSGGEAARVSLVAVLLSHYDVLLLDEPTNDLDRRGQRLVVDFVRGHEGPVLVASHDRAFLDEVATGVVELDLHQGRVGHYAGGWSDYAQARDLTRAQEWEAYAGYASARDALVAQSRQRQGWAARGHRAVRSGAEADKHLRERDRARADRQLGKAARVARAVDRLEVVEQPRKEWQLSYAISEGPPSTDVVASLDAAVAARGSFRIGPVSLVLGRGDRVALTGDNGSGKTTLVGALLGSLPLESGRASVGSRVSLGVLDQQRALLDSDDPVLEIVRGALGAHLTEGDDGEVRTLLAKFGLGADHVHRPGRSLSLGERTRALLAVFQGRAVNTLVLDEPTNHLDVAAIQQLEQAVAGFGGTLVVVSHDRRFLQSVGVTSEWHVEAGAVSVAELS</sequence>
<dbReference type="Pfam" id="PF00005">
    <property type="entry name" value="ABC_tran"/>
    <property type="match status" value="2"/>
</dbReference>